<proteinExistence type="predicted"/>
<accession>A0A0A8YMM0</accession>
<dbReference type="EMBL" id="GBRH01274083">
    <property type="protein sequence ID" value="JAD23812.1"/>
    <property type="molecule type" value="Transcribed_RNA"/>
</dbReference>
<organism evidence="2">
    <name type="scientific">Arundo donax</name>
    <name type="common">Giant reed</name>
    <name type="synonym">Donax arundinaceus</name>
    <dbReference type="NCBI Taxonomy" id="35708"/>
    <lineage>
        <taxon>Eukaryota</taxon>
        <taxon>Viridiplantae</taxon>
        <taxon>Streptophyta</taxon>
        <taxon>Embryophyta</taxon>
        <taxon>Tracheophyta</taxon>
        <taxon>Spermatophyta</taxon>
        <taxon>Magnoliopsida</taxon>
        <taxon>Liliopsida</taxon>
        <taxon>Poales</taxon>
        <taxon>Poaceae</taxon>
        <taxon>PACMAD clade</taxon>
        <taxon>Arundinoideae</taxon>
        <taxon>Arundineae</taxon>
        <taxon>Arundo</taxon>
    </lineage>
</organism>
<protein>
    <submittedName>
        <fullName evidence="2">Uncharacterized protein</fullName>
    </submittedName>
</protein>
<dbReference type="AlphaFoldDB" id="A0A0A8YMM0"/>
<reference evidence="2" key="2">
    <citation type="journal article" date="2015" name="Data Brief">
        <title>Shoot transcriptome of the giant reed, Arundo donax.</title>
        <authorList>
            <person name="Barrero R.A."/>
            <person name="Guerrero F.D."/>
            <person name="Moolhuijzen P."/>
            <person name="Goolsby J.A."/>
            <person name="Tidwell J."/>
            <person name="Bellgard S.E."/>
            <person name="Bellgard M.I."/>
        </authorList>
    </citation>
    <scope>NUCLEOTIDE SEQUENCE</scope>
    <source>
        <tissue evidence="2">Shoot tissue taken approximately 20 cm above the soil surface</tissue>
    </source>
</reference>
<name>A0A0A8YMM0_ARUDO</name>
<reference evidence="2" key="1">
    <citation type="submission" date="2014-09" db="EMBL/GenBank/DDBJ databases">
        <authorList>
            <person name="Magalhaes I.L.F."/>
            <person name="Oliveira U."/>
            <person name="Santos F.R."/>
            <person name="Vidigal T.H.D.A."/>
            <person name="Brescovit A.D."/>
            <person name="Santos A.J."/>
        </authorList>
    </citation>
    <scope>NUCLEOTIDE SEQUENCE</scope>
    <source>
        <tissue evidence="2">Shoot tissue taken approximately 20 cm above the soil surface</tissue>
    </source>
</reference>
<evidence type="ECO:0000313" key="2">
    <source>
        <dbReference type="EMBL" id="JAD23812.1"/>
    </source>
</evidence>
<evidence type="ECO:0000256" key="1">
    <source>
        <dbReference type="SAM" id="MobiDB-lite"/>
    </source>
</evidence>
<feature type="region of interest" description="Disordered" evidence="1">
    <location>
        <begin position="1"/>
        <end position="57"/>
    </location>
</feature>
<feature type="compositionally biased region" description="Basic residues" evidence="1">
    <location>
        <begin position="40"/>
        <end position="51"/>
    </location>
</feature>
<sequence length="57" mass="6157">MGSSPSTDADSPVATPVQDPRACHVVPANRLTYSQGHVRAQGRRQRPKRAKGYGPDQ</sequence>